<dbReference type="InterPro" id="IPR016186">
    <property type="entry name" value="C-type_lectin-like/link_sf"/>
</dbReference>
<gene>
    <name evidence="2" type="ORF">MSPICULIGERA_LOCUS9229</name>
</gene>
<sequence length="146" mass="15883">MGANADNASNFCPLALGSWRYNTDQKQPVWDDGTPIDYTNWDDGQPTGDVAAKQCIVMHTKLSIGYQGSGGKYYVGKWFNEDCHVNNGYCAGICKIPNDGANTNDFSKGPDGTPTTALLEWKSDADSRCALEGSKQVTTGQRTKEF</sequence>
<dbReference type="SUPFAM" id="SSF56436">
    <property type="entry name" value="C-type lectin-like"/>
    <property type="match status" value="1"/>
</dbReference>
<evidence type="ECO:0000313" key="3">
    <source>
        <dbReference type="Proteomes" id="UP001177023"/>
    </source>
</evidence>
<dbReference type="InterPro" id="IPR016187">
    <property type="entry name" value="CTDL_fold"/>
</dbReference>
<dbReference type="InterPro" id="IPR001304">
    <property type="entry name" value="C-type_lectin-like"/>
</dbReference>
<feature type="non-terminal residue" evidence="2">
    <location>
        <position position="146"/>
    </location>
</feature>
<dbReference type="Gene3D" id="3.10.100.10">
    <property type="entry name" value="Mannose-Binding Protein A, subunit A"/>
    <property type="match status" value="1"/>
</dbReference>
<reference evidence="2" key="1">
    <citation type="submission" date="2023-06" db="EMBL/GenBank/DDBJ databases">
        <authorList>
            <person name="Delattre M."/>
        </authorList>
    </citation>
    <scope>NUCLEOTIDE SEQUENCE</scope>
    <source>
        <strain evidence="2">AF72</strain>
    </source>
</reference>
<dbReference type="AlphaFoldDB" id="A0AA36CL22"/>
<keyword evidence="3" id="KW-1185">Reference proteome</keyword>
<dbReference type="PROSITE" id="PS50041">
    <property type="entry name" value="C_TYPE_LECTIN_2"/>
    <property type="match status" value="1"/>
</dbReference>
<proteinExistence type="predicted"/>
<organism evidence="2 3">
    <name type="scientific">Mesorhabditis spiculigera</name>
    <dbReference type="NCBI Taxonomy" id="96644"/>
    <lineage>
        <taxon>Eukaryota</taxon>
        <taxon>Metazoa</taxon>
        <taxon>Ecdysozoa</taxon>
        <taxon>Nematoda</taxon>
        <taxon>Chromadorea</taxon>
        <taxon>Rhabditida</taxon>
        <taxon>Rhabditina</taxon>
        <taxon>Rhabditomorpha</taxon>
        <taxon>Rhabditoidea</taxon>
        <taxon>Rhabditidae</taxon>
        <taxon>Mesorhabditinae</taxon>
        <taxon>Mesorhabditis</taxon>
    </lineage>
</organism>
<dbReference type="CDD" id="cd00037">
    <property type="entry name" value="CLECT"/>
    <property type="match status" value="1"/>
</dbReference>
<protein>
    <recommendedName>
        <fullName evidence="1">C-type lectin domain-containing protein</fullName>
    </recommendedName>
</protein>
<evidence type="ECO:0000259" key="1">
    <source>
        <dbReference type="PROSITE" id="PS50041"/>
    </source>
</evidence>
<evidence type="ECO:0000313" key="2">
    <source>
        <dbReference type="EMBL" id="CAJ0570793.1"/>
    </source>
</evidence>
<dbReference type="EMBL" id="CATQJA010002475">
    <property type="protein sequence ID" value="CAJ0570793.1"/>
    <property type="molecule type" value="Genomic_DNA"/>
</dbReference>
<dbReference type="Proteomes" id="UP001177023">
    <property type="component" value="Unassembled WGS sequence"/>
</dbReference>
<feature type="domain" description="C-type lectin" evidence="1">
    <location>
        <begin position="30"/>
        <end position="89"/>
    </location>
</feature>
<name>A0AA36CL22_9BILA</name>
<comment type="caution">
    <text evidence="2">The sequence shown here is derived from an EMBL/GenBank/DDBJ whole genome shotgun (WGS) entry which is preliminary data.</text>
</comment>
<accession>A0AA36CL22</accession>